<keyword evidence="4 6" id="KW-0235">DNA replication</keyword>
<evidence type="ECO:0000256" key="5">
    <source>
        <dbReference type="ARBA" id="ARBA00023242"/>
    </source>
</evidence>
<dbReference type="GO" id="GO:0000811">
    <property type="term" value="C:GINS complex"/>
    <property type="evidence" value="ECO:0007669"/>
    <property type="project" value="UniProtKB-UniRule"/>
</dbReference>
<dbReference type="InterPro" id="IPR036224">
    <property type="entry name" value="GINS_bundle-like_dom_sf"/>
</dbReference>
<dbReference type="Proteomes" id="UP000603453">
    <property type="component" value="Unassembled WGS sequence"/>
</dbReference>
<keyword evidence="5 6" id="KW-0539">Nucleus</keyword>
<dbReference type="EMBL" id="JAEPRD010000032">
    <property type="protein sequence ID" value="KAG2206092.1"/>
    <property type="molecule type" value="Genomic_DNA"/>
</dbReference>
<comment type="subcellular location">
    <subcellularLocation>
        <location evidence="1 6">Nucleus</location>
    </subcellularLocation>
</comment>
<dbReference type="InterPro" id="IPR021151">
    <property type="entry name" value="GINS_A"/>
</dbReference>
<evidence type="ECO:0000256" key="4">
    <source>
        <dbReference type="ARBA" id="ARBA00022705"/>
    </source>
</evidence>
<feature type="domain" description="GINS subunit" evidence="7">
    <location>
        <begin position="89"/>
        <end position="183"/>
    </location>
</feature>
<name>A0A8H7V5D0_9FUNG</name>
<dbReference type="OrthoDB" id="10251744at2759"/>
<evidence type="ECO:0000259" key="7">
    <source>
        <dbReference type="Pfam" id="PF05916"/>
    </source>
</evidence>
<reference evidence="8" key="1">
    <citation type="submission" date="2020-12" db="EMBL/GenBank/DDBJ databases">
        <title>Metabolic potential, ecology and presence of endohyphal bacteria is reflected in genomic diversity of Mucoromycotina.</title>
        <authorList>
            <person name="Muszewska A."/>
            <person name="Okrasinska A."/>
            <person name="Steczkiewicz K."/>
            <person name="Drgas O."/>
            <person name="Orlowska M."/>
            <person name="Perlinska-Lenart U."/>
            <person name="Aleksandrzak-Piekarczyk T."/>
            <person name="Szatraj K."/>
            <person name="Zielenkiewicz U."/>
            <person name="Pilsyk S."/>
            <person name="Malc E."/>
            <person name="Mieczkowski P."/>
            <person name="Kruszewska J.S."/>
            <person name="Biernat P."/>
            <person name="Pawlowska J."/>
        </authorList>
    </citation>
    <scope>NUCLEOTIDE SEQUENCE</scope>
    <source>
        <strain evidence="8">WA0000017839</strain>
    </source>
</reference>
<comment type="similarity">
    <text evidence="2 6">Belongs to the GINS3/PSF3 family.</text>
</comment>
<dbReference type="PANTHER" id="PTHR22768">
    <property type="entry name" value="DNA REPLICATION COMPLEX GINS PROTEIN PSF3"/>
    <property type="match status" value="1"/>
</dbReference>
<dbReference type="InterPro" id="IPR038437">
    <property type="entry name" value="GINS_Psf3_sf"/>
</dbReference>
<protein>
    <recommendedName>
        <fullName evidence="3 6">DNA replication complex GINS protein PSF3</fullName>
    </recommendedName>
</protein>
<dbReference type="Gene3D" id="1.20.58.2050">
    <property type="match status" value="1"/>
</dbReference>
<dbReference type="GO" id="GO:1902975">
    <property type="term" value="P:mitotic DNA replication initiation"/>
    <property type="evidence" value="ECO:0007669"/>
    <property type="project" value="TreeGrafter"/>
</dbReference>
<comment type="caution">
    <text evidence="8">The sequence shown here is derived from an EMBL/GenBank/DDBJ whole genome shotgun (WGS) entry which is preliminary data.</text>
</comment>
<sequence>MDLDEYYNIDNILAEQIVKDTKRQERIPCIALHDYAAETNLLGDGQPVDRNQRFELPFWIAKPMAQFTLPGNMVENSLISIELPKTFGTRVRNALDASASNVDFRLLCPYFYLFGLKLLDLVVDKPLAIALRTAFRARLLDITDFSQTLGASAGQEFLQKLDETEKEIYKAGQESAIQFRNWTNRSIHLIKTVNITRPQ</sequence>
<dbReference type="SUPFAM" id="SSF160059">
    <property type="entry name" value="PriA/YqbF domain"/>
    <property type="match status" value="1"/>
</dbReference>
<evidence type="ECO:0000256" key="6">
    <source>
        <dbReference type="RuleBase" id="RU367161"/>
    </source>
</evidence>
<accession>A0A8H7V5D0</accession>
<dbReference type="PANTHER" id="PTHR22768:SF0">
    <property type="entry name" value="DNA REPLICATION COMPLEX GINS PROTEIN PSF3"/>
    <property type="match status" value="1"/>
</dbReference>
<evidence type="ECO:0000313" key="8">
    <source>
        <dbReference type="EMBL" id="KAG2206092.1"/>
    </source>
</evidence>
<gene>
    <name evidence="8" type="ORF">INT47_003741</name>
</gene>
<evidence type="ECO:0000313" key="9">
    <source>
        <dbReference type="Proteomes" id="UP000603453"/>
    </source>
</evidence>
<organism evidence="8 9">
    <name type="scientific">Mucor saturninus</name>
    <dbReference type="NCBI Taxonomy" id="64648"/>
    <lineage>
        <taxon>Eukaryota</taxon>
        <taxon>Fungi</taxon>
        <taxon>Fungi incertae sedis</taxon>
        <taxon>Mucoromycota</taxon>
        <taxon>Mucoromycotina</taxon>
        <taxon>Mucoromycetes</taxon>
        <taxon>Mucorales</taxon>
        <taxon>Mucorineae</taxon>
        <taxon>Mucoraceae</taxon>
        <taxon>Mucor</taxon>
    </lineage>
</organism>
<dbReference type="AlphaFoldDB" id="A0A8H7V5D0"/>
<dbReference type="CDD" id="cd11713">
    <property type="entry name" value="GINS_A_psf3"/>
    <property type="match status" value="1"/>
</dbReference>
<proteinExistence type="inferred from homology"/>
<comment type="subunit">
    <text evidence="6">Component of the GINS complex.</text>
</comment>
<evidence type="ECO:0000256" key="3">
    <source>
        <dbReference type="ARBA" id="ARBA00015140"/>
    </source>
</evidence>
<dbReference type="Pfam" id="PF05916">
    <property type="entry name" value="Sld5"/>
    <property type="match status" value="1"/>
</dbReference>
<keyword evidence="9" id="KW-1185">Reference proteome</keyword>
<dbReference type="InterPro" id="IPR010492">
    <property type="entry name" value="GINS_Psf3"/>
</dbReference>
<evidence type="ECO:0000256" key="2">
    <source>
        <dbReference type="ARBA" id="ARBA00006343"/>
    </source>
</evidence>
<dbReference type="SUPFAM" id="SSF158573">
    <property type="entry name" value="GINS helical bundle-like"/>
    <property type="match status" value="1"/>
</dbReference>
<comment type="function">
    <text evidence="6">The GINS complex plays an essential role in the initiation of DNA replication.</text>
</comment>
<evidence type="ECO:0000256" key="1">
    <source>
        <dbReference type="ARBA" id="ARBA00004123"/>
    </source>
</evidence>